<reference evidence="1" key="1">
    <citation type="submission" date="2022-12" db="EMBL/GenBank/DDBJ databases">
        <title>Draft genome assemblies for two species of Escallonia (Escalloniales).</title>
        <authorList>
            <person name="Chanderbali A."/>
            <person name="Dervinis C."/>
            <person name="Anghel I."/>
            <person name="Soltis D."/>
            <person name="Soltis P."/>
            <person name="Zapata F."/>
        </authorList>
    </citation>
    <scope>NUCLEOTIDE SEQUENCE</scope>
    <source>
        <strain evidence="1">UCBG64.0493</strain>
        <tissue evidence="1">Leaf</tissue>
    </source>
</reference>
<organism evidence="1 2">
    <name type="scientific">Escallonia herrerae</name>
    <dbReference type="NCBI Taxonomy" id="1293975"/>
    <lineage>
        <taxon>Eukaryota</taxon>
        <taxon>Viridiplantae</taxon>
        <taxon>Streptophyta</taxon>
        <taxon>Embryophyta</taxon>
        <taxon>Tracheophyta</taxon>
        <taxon>Spermatophyta</taxon>
        <taxon>Magnoliopsida</taxon>
        <taxon>eudicotyledons</taxon>
        <taxon>Gunneridae</taxon>
        <taxon>Pentapetalae</taxon>
        <taxon>asterids</taxon>
        <taxon>campanulids</taxon>
        <taxon>Escalloniales</taxon>
        <taxon>Escalloniaceae</taxon>
        <taxon>Escallonia</taxon>
    </lineage>
</organism>
<proteinExistence type="predicted"/>
<dbReference type="AlphaFoldDB" id="A0AA89ANS5"/>
<name>A0AA89ANS5_9ASTE</name>
<evidence type="ECO:0000313" key="2">
    <source>
        <dbReference type="Proteomes" id="UP001188597"/>
    </source>
</evidence>
<dbReference type="Proteomes" id="UP001188597">
    <property type="component" value="Unassembled WGS sequence"/>
</dbReference>
<gene>
    <name evidence="1" type="ORF">RJ639_013153</name>
</gene>
<protein>
    <submittedName>
        <fullName evidence="1">Uncharacterized protein</fullName>
    </submittedName>
</protein>
<dbReference type="EMBL" id="JAVXUP010001649">
    <property type="protein sequence ID" value="KAK3009405.1"/>
    <property type="molecule type" value="Genomic_DNA"/>
</dbReference>
<comment type="caution">
    <text evidence="1">The sequence shown here is derived from an EMBL/GenBank/DDBJ whole genome shotgun (WGS) entry which is preliminary data.</text>
</comment>
<evidence type="ECO:0000313" key="1">
    <source>
        <dbReference type="EMBL" id="KAK3009405.1"/>
    </source>
</evidence>
<accession>A0AA89ANS5</accession>
<sequence>MPFTPQVGPISDFKVLISSKTWNKCAFGQIATRIGTIDRTHFVNEAVKPVYQKHTRFLVIRGAAED</sequence>
<keyword evidence="2" id="KW-1185">Reference proteome</keyword>